<comment type="caution">
    <text evidence="2">The sequence shown here is derived from an EMBL/GenBank/DDBJ whole genome shotgun (WGS) entry which is preliminary data.</text>
</comment>
<evidence type="ECO:0000313" key="3">
    <source>
        <dbReference type="Proteomes" id="UP001046870"/>
    </source>
</evidence>
<evidence type="ECO:0000313" key="2">
    <source>
        <dbReference type="EMBL" id="KAG7483854.1"/>
    </source>
</evidence>
<accession>A0A9D3QA00</accession>
<dbReference type="Gene3D" id="1.20.870.10">
    <property type="entry name" value="Son of sevenless (SoS) protein Chain: S domain 1"/>
    <property type="match status" value="1"/>
</dbReference>
<evidence type="ECO:0000256" key="1">
    <source>
        <dbReference type="SAM" id="MobiDB-lite"/>
    </source>
</evidence>
<dbReference type="Proteomes" id="UP001046870">
    <property type="component" value="Chromosome 3"/>
</dbReference>
<reference evidence="2" key="1">
    <citation type="submission" date="2021-01" db="EMBL/GenBank/DDBJ databases">
        <authorList>
            <person name="Zahm M."/>
            <person name="Roques C."/>
            <person name="Cabau C."/>
            <person name="Klopp C."/>
            <person name="Donnadieu C."/>
            <person name="Jouanno E."/>
            <person name="Lampietro C."/>
            <person name="Louis A."/>
            <person name="Herpin A."/>
            <person name="Echchiki A."/>
            <person name="Berthelot C."/>
            <person name="Parey E."/>
            <person name="Roest-Crollius H."/>
            <person name="Braasch I."/>
            <person name="Postlethwait J."/>
            <person name="Bobe J."/>
            <person name="Montfort J."/>
            <person name="Bouchez O."/>
            <person name="Begum T."/>
            <person name="Mejri S."/>
            <person name="Adams A."/>
            <person name="Chen W.-J."/>
            <person name="Guiguen Y."/>
        </authorList>
    </citation>
    <scope>NUCLEOTIDE SEQUENCE</scope>
    <source>
        <strain evidence="2">YG-15Mar2019-1</strain>
        <tissue evidence="2">Brain</tissue>
    </source>
</reference>
<keyword evidence="3" id="KW-1185">Reference proteome</keyword>
<dbReference type="AlphaFoldDB" id="A0A9D3QA00"/>
<dbReference type="EMBL" id="JAFDVH010000003">
    <property type="protein sequence ID" value="KAG7483854.1"/>
    <property type="molecule type" value="Genomic_DNA"/>
</dbReference>
<organism evidence="2 3">
    <name type="scientific">Megalops atlanticus</name>
    <name type="common">Tarpon</name>
    <name type="synonym">Clupea gigantea</name>
    <dbReference type="NCBI Taxonomy" id="7932"/>
    <lineage>
        <taxon>Eukaryota</taxon>
        <taxon>Metazoa</taxon>
        <taxon>Chordata</taxon>
        <taxon>Craniata</taxon>
        <taxon>Vertebrata</taxon>
        <taxon>Euteleostomi</taxon>
        <taxon>Actinopterygii</taxon>
        <taxon>Neopterygii</taxon>
        <taxon>Teleostei</taxon>
        <taxon>Elopiformes</taxon>
        <taxon>Megalopidae</taxon>
        <taxon>Megalops</taxon>
    </lineage>
</organism>
<proteinExistence type="predicted"/>
<sequence>MPAQEDRRRRTGEWSIAMNRKDTKRKSRHDSPCGVRCRRPVQRRMTCPSPQEISRALINPPPICLTRAASLDDLIQRCLLCFDSDGKLTKGTQLVRMTLMMHSWVVPSHIFAQKLLSLYPAK</sequence>
<name>A0A9D3QA00_MEGAT</name>
<gene>
    <name evidence="2" type="ORF">MATL_G00042760</name>
</gene>
<dbReference type="OrthoDB" id="8738154at2759"/>
<protein>
    <submittedName>
        <fullName evidence="2">Uncharacterized protein</fullName>
    </submittedName>
</protein>
<feature type="compositionally biased region" description="Basic and acidic residues" evidence="1">
    <location>
        <begin position="1"/>
        <end position="12"/>
    </location>
</feature>
<feature type="region of interest" description="Disordered" evidence="1">
    <location>
        <begin position="1"/>
        <end position="35"/>
    </location>
</feature>